<dbReference type="KEGG" id="stha:NCTC11429_02611"/>
<dbReference type="GeneID" id="78463316"/>
<dbReference type="EMBL" id="LR590484">
    <property type="protein sequence ID" value="VTR41939.1"/>
    <property type="molecule type" value="Genomic_DNA"/>
</dbReference>
<gene>
    <name evidence="2" type="ORF">NCTC11429_02611</name>
</gene>
<organism evidence="2 3">
    <name type="scientific">Sphingobacterium thalpophilum</name>
    <dbReference type="NCBI Taxonomy" id="259"/>
    <lineage>
        <taxon>Bacteria</taxon>
        <taxon>Pseudomonadati</taxon>
        <taxon>Bacteroidota</taxon>
        <taxon>Sphingobacteriia</taxon>
        <taxon>Sphingobacteriales</taxon>
        <taxon>Sphingobacteriaceae</taxon>
        <taxon>Sphingobacterium</taxon>
    </lineage>
</organism>
<dbReference type="AlphaFoldDB" id="A0A4U9V9X2"/>
<proteinExistence type="predicted"/>
<dbReference type="RefSeq" id="WP_028072388.1">
    <property type="nucleotide sequence ID" value="NZ_CP141191.1"/>
</dbReference>
<dbReference type="InterPro" id="IPR046748">
    <property type="entry name" value="HipA_2"/>
</dbReference>
<sequence>MSFQQPIIREVEIIRYVQPFREGGSLPALVDADDGFSYVIKFRGAGQGRKALIAELIGGELARLLQLRVPEIVFANLDESFGRTEPDEEIQDLLKFSVGRNLGLHFLSGAITFDANVDVIGAEEASKIVWLDALLMNVDRTVRNTNMLIWHKELWLIDHGASLYFHHSWDNWEEQAVKPFVQIKDHVLLKNATSVAAVEAAYRPLFTEEVFRKIMAVVPDGWLEDPERELSAADAREVYVSFLKQRVANSSIFVKQIEDARKNLV</sequence>
<accession>A0A4U9V9X2</accession>
<evidence type="ECO:0000313" key="3">
    <source>
        <dbReference type="Proteomes" id="UP000308196"/>
    </source>
</evidence>
<dbReference type="Proteomes" id="UP000308196">
    <property type="component" value="Chromosome"/>
</dbReference>
<evidence type="ECO:0000313" key="2">
    <source>
        <dbReference type="EMBL" id="VTR41939.1"/>
    </source>
</evidence>
<dbReference type="Pfam" id="PF20613">
    <property type="entry name" value="HipA_2"/>
    <property type="match status" value="1"/>
</dbReference>
<dbReference type="STRING" id="1123265.GCA_000686625_02219"/>
<feature type="domain" description="HipA-like kinase" evidence="1">
    <location>
        <begin position="14"/>
        <end position="236"/>
    </location>
</feature>
<protein>
    <recommendedName>
        <fullName evidence="1">HipA-like kinase domain-containing protein</fullName>
    </recommendedName>
</protein>
<reference evidence="2 3" key="1">
    <citation type="submission" date="2019-05" db="EMBL/GenBank/DDBJ databases">
        <authorList>
            <consortium name="Pathogen Informatics"/>
        </authorList>
    </citation>
    <scope>NUCLEOTIDE SEQUENCE [LARGE SCALE GENOMIC DNA]</scope>
    <source>
        <strain evidence="2 3">NCTC11429</strain>
    </source>
</reference>
<name>A0A4U9V9X2_9SPHI</name>
<evidence type="ECO:0000259" key="1">
    <source>
        <dbReference type="Pfam" id="PF20613"/>
    </source>
</evidence>